<feature type="domain" description="Peptidase S54 rhomboid" evidence="8">
    <location>
        <begin position="152"/>
        <end position="295"/>
    </location>
</feature>
<feature type="transmembrane region" description="Helical" evidence="7">
    <location>
        <begin position="191"/>
        <end position="209"/>
    </location>
</feature>
<keyword evidence="9" id="KW-0645">Protease</keyword>
<comment type="caution">
    <text evidence="9">The sequence shown here is derived from an EMBL/GenBank/DDBJ whole genome shotgun (WGS) entry which is preliminary data.</text>
</comment>
<evidence type="ECO:0000256" key="3">
    <source>
        <dbReference type="ARBA" id="ARBA00022692"/>
    </source>
</evidence>
<feature type="transmembrane region" description="Helical" evidence="7">
    <location>
        <begin position="215"/>
        <end position="233"/>
    </location>
</feature>
<dbReference type="Proteomes" id="UP001367030">
    <property type="component" value="Unassembled WGS sequence"/>
</dbReference>
<gene>
    <name evidence="9" type="ORF">WKW79_16240</name>
</gene>
<dbReference type="EC" id="3.4.21.-" evidence="9"/>
<dbReference type="PANTHER" id="PTHR43731">
    <property type="entry name" value="RHOMBOID PROTEASE"/>
    <property type="match status" value="1"/>
</dbReference>
<dbReference type="SUPFAM" id="SSF144091">
    <property type="entry name" value="Rhomboid-like"/>
    <property type="match status" value="1"/>
</dbReference>
<evidence type="ECO:0000313" key="9">
    <source>
        <dbReference type="EMBL" id="MEJ8856131.1"/>
    </source>
</evidence>
<accession>A0ABU8X936</accession>
<organism evidence="9 10">
    <name type="scientific">Variovorax robiniae</name>
    <dbReference type="NCBI Taxonomy" id="1836199"/>
    <lineage>
        <taxon>Bacteria</taxon>
        <taxon>Pseudomonadati</taxon>
        <taxon>Pseudomonadota</taxon>
        <taxon>Betaproteobacteria</taxon>
        <taxon>Burkholderiales</taxon>
        <taxon>Comamonadaceae</taxon>
        <taxon>Variovorax</taxon>
    </lineage>
</organism>
<dbReference type="SUPFAM" id="SSF48452">
    <property type="entry name" value="TPR-like"/>
    <property type="match status" value="1"/>
</dbReference>
<dbReference type="PANTHER" id="PTHR43731:SF14">
    <property type="entry name" value="PRESENILIN-ASSOCIATED RHOMBOID-LIKE PROTEIN, MITOCHONDRIAL"/>
    <property type="match status" value="1"/>
</dbReference>
<keyword evidence="3 7" id="KW-0812">Transmembrane</keyword>
<dbReference type="RefSeq" id="WP_340336206.1">
    <property type="nucleotide sequence ID" value="NZ_JBBKZS010000006.1"/>
</dbReference>
<evidence type="ECO:0000259" key="8">
    <source>
        <dbReference type="Pfam" id="PF01694"/>
    </source>
</evidence>
<reference evidence="9 10" key="1">
    <citation type="submission" date="2024-03" db="EMBL/GenBank/DDBJ databases">
        <title>Novel species of the genus Variovorax.</title>
        <authorList>
            <person name="Liu Q."/>
            <person name="Xin Y.-H."/>
        </authorList>
    </citation>
    <scope>NUCLEOTIDE SEQUENCE [LARGE SCALE GENOMIC DNA]</scope>
    <source>
        <strain evidence="9 10">KACC 18901</strain>
    </source>
</reference>
<evidence type="ECO:0000256" key="4">
    <source>
        <dbReference type="ARBA" id="ARBA00022801"/>
    </source>
</evidence>
<protein>
    <submittedName>
        <fullName evidence="9">Rhomboid family intramembrane serine protease</fullName>
        <ecNumber evidence="9">3.4.21.-</ecNumber>
    </submittedName>
</protein>
<dbReference type="Gene3D" id="1.25.40.10">
    <property type="entry name" value="Tetratricopeptide repeat domain"/>
    <property type="match status" value="1"/>
</dbReference>
<evidence type="ECO:0000256" key="2">
    <source>
        <dbReference type="ARBA" id="ARBA00009045"/>
    </source>
</evidence>
<dbReference type="EMBL" id="JBBKZS010000006">
    <property type="protein sequence ID" value="MEJ8856131.1"/>
    <property type="molecule type" value="Genomic_DNA"/>
</dbReference>
<comment type="subcellular location">
    <subcellularLocation>
        <location evidence="1">Membrane</location>
        <topology evidence="1">Multi-pass membrane protein</topology>
    </subcellularLocation>
</comment>
<keyword evidence="10" id="KW-1185">Reference proteome</keyword>
<evidence type="ECO:0000256" key="6">
    <source>
        <dbReference type="ARBA" id="ARBA00023136"/>
    </source>
</evidence>
<sequence>MFYAIPLESKPTWRNPPWLTILLILINVAIFFGPQRTEEKAEARATARYLSTQLPDWELPPFVAHLEQSGHRFAKQARQALRRKDQRGELVELMRSERKFEDKLHADKVITPTDPHYADWKSQRADYERMLPPSFTRRWAMDFNEGAQVEPVTWLTSAFLHSSTSHLIGNMVFLFLFGFTVELALGRATYLGFYVIGALGASAMAMWAYGGKGSYGLGASGAIAALMAMYALIYKLRRIRFFYQFFFYFNYITAPALILLPIWMVNEVVQHVTGHTGVGYMTHLGGLLTGTLLMLLWPAARRSEPVVAPTAPPDPFHGHVERATQFSARLQFDRAATEWAAAAKLRPEDQPTLRAFFNTARLHPSSDAFHRAAKQIFRMKDAGQATVDFQHESYKVYLDQAKPSVRLKPRDMGRLVTRFARGGYMDDARRLCQALLASAPDDGATVEALTMIASCEWQTGKREQALSWLPQLQKLAPAHPVTRMLG</sequence>
<proteinExistence type="inferred from homology"/>
<dbReference type="InterPro" id="IPR050925">
    <property type="entry name" value="Rhomboid_protease_S54"/>
</dbReference>
<dbReference type="InterPro" id="IPR035952">
    <property type="entry name" value="Rhomboid-like_sf"/>
</dbReference>
<feature type="transmembrane region" description="Helical" evidence="7">
    <location>
        <begin position="245"/>
        <end position="265"/>
    </location>
</feature>
<dbReference type="GO" id="GO:0006508">
    <property type="term" value="P:proteolysis"/>
    <property type="evidence" value="ECO:0007669"/>
    <property type="project" value="UniProtKB-KW"/>
</dbReference>
<dbReference type="Pfam" id="PF01694">
    <property type="entry name" value="Rhomboid"/>
    <property type="match status" value="1"/>
</dbReference>
<dbReference type="InterPro" id="IPR022764">
    <property type="entry name" value="Peptidase_S54_rhomboid_dom"/>
</dbReference>
<evidence type="ECO:0000256" key="5">
    <source>
        <dbReference type="ARBA" id="ARBA00022989"/>
    </source>
</evidence>
<comment type="similarity">
    <text evidence="2">Belongs to the peptidase S54 family.</text>
</comment>
<evidence type="ECO:0000313" key="10">
    <source>
        <dbReference type="Proteomes" id="UP001367030"/>
    </source>
</evidence>
<feature type="transmembrane region" description="Helical" evidence="7">
    <location>
        <begin position="16"/>
        <end position="34"/>
    </location>
</feature>
<keyword evidence="5 7" id="KW-1133">Transmembrane helix</keyword>
<dbReference type="InterPro" id="IPR011990">
    <property type="entry name" value="TPR-like_helical_dom_sf"/>
</dbReference>
<dbReference type="GO" id="GO:0008233">
    <property type="term" value="F:peptidase activity"/>
    <property type="evidence" value="ECO:0007669"/>
    <property type="project" value="UniProtKB-KW"/>
</dbReference>
<keyword evidence="6 7" id="KW-0472">Membrane</keyword>
<evidence type="ECO:0000256" key="7">
    <source>
        <dbReference type="SAM" id="Phobius"/>
    </source>
</evidence>
<keyword evidence="4 9" id="KW-0378">Hydrolase</keyword>
<evidence type="ECO:0000256" key="1">
    <source>
        <dbReference type="ARBA" id="ARBA00004141"/>
    </source>
</evidence>
<name>A0ABU8X936_9BURK</name>
<feature type="transmembrane region" description="Helical" evidence="7">
    <location>
        <begin position="277"/>
        <end position="297"/>
    </location>
</feature>
<dbReference type="Gene3D" id="1.20.1540.10">
    <property type="entry name" value="Rhomboid-like"/>
    <property type="match status" value="1"/>
</dbReference>